<keyword evidence="7" id="KW-0378">Hydrolase</keyword>
<dbReference type="PANTHER" id="PTHR10357">
    <property type="entry name" value="ALPHA-AMYLASE FAMILY MEMBER"/>
    <property type="match status" value="1"/>
</dbReference>
<organism evidence="7 8">
    <name type="scientific">Solibacillus palustris</name>
    <dbReference type="NCBI Taxonomy" id="2908203"/>
    <lineage>
        <taxon>Bacteria</taxon>
        <taxon>Bacillati</taxon>
        <taxon>Bacillota</taxon>
        <taxon>Bacilli</taxon>
        <taxon>Bacillales</taxon>
        <taxon>Caryophanaceae</taxon>
        <taxon>Solibacillus</taxon>
    </lineage>
</organism>
<dbReference type="RefSeq" id="WP_241367708.1">
    <property type="nucleotide sequence ID" value="NZ_JAKZFC010000001.1"/>
</dbReference>
<feature type="chain" id="PRO_5046309464" evidence="5">
    <location>
        <begin position="24"/>
        <end position="488"/>
    </location>
</feature>
<comment type="cofactor">
    <cofactor evidence="1">
        <name>Ca(2+)</name>
        <dbReference type="ChEBI" id="CHEBI:29108"/>
    </cofactor>
</comment>
<evidence type="ECO:0000259" key="6">
    <source>
        <dbReference type="SMART" id="SM00642"/>
    </source>
</evidence>
<feature type="transmembrane region" description="Helical" evidence="4">
    <location>
        <begin position="453"/>
        <end position="474"/>
    </location>
</feature>
<feature type="signal peptide" evidence="5">
    <location>
        <begin position="1"/>
        <end position="23"/>
    </location>
</feature>
<evidence type="ECO:0000256" key="2">
    <source>
        <dbReference type="ARBA" id="ARBA00022723"/>
    </source>
</evidence>
<dbReference type="SMART" id="SM00642">
    <property type="entry name" value="Aamy"/>
    <property type="match status" value="1"/>
</dbReference>
<evidence type="ECO:0000313" key="8">
    <source>
        <dbReference type="Proteomes" id="UP001316087"/>
    </source>
</evidence>
<evidence type="ECO:0000313" key="7">
    <source>
        <dbReference type="EMBL" id="MCH7320685.1"/>
    </source>
</evidence>
<protein>
    <submittedName>
        <fullName evidence="7">Alpha-amylase family glycosyl hydrolase</fullName>
    </submittedName>
</protein>
<comment type="caution">
    <text evidence="7">The sequence shown here is derived from an EMBL/GenBank/DDBJ whole genome shotgun (WGS) entry which is preliminary data.</text>
</comment>
<evidence type="ECO:0000256" key="4">
    <source>
        <dbReference type="SAM" id="Phobius"/>
    </source>
</evidence>
<keyword evidence="3 5" id="KW-0732">Signal</keyword>
<evidence type="ECO:0000256" key="5">
    <source>
        <dbReference type="SAM" id="SignalP"/>
    </source>
</evidence>
<keyword evidence="2" id="KW-0479">Metal-binding</keyword>
<dbReference type="Proteomes" id="UP001316087">
    <property type="component" value="Unassembled WGS sequence"/>
</dbReference>
<dbReference type="PANTHER" id="PTHR10357:SF215">
    <property type="entry name" value="ALPHA-AMYLASE 1"/>
    <property type="match status" value="1"/>
</dbReference>
<keyword evidence="4" id="KW-0472">Membrane</keyword>
<dbReference type="GO" id="GO:0016787">
    <property type="term" value="F:hydrolase activity"/>
    <property type="evidence" value="ECO:0007669"/>
    <property type="project" value="UniProtKB-KW"/>
</dbReference>
<name>A0ABS9U972_9BACL</name>
<dbReference type="InterPro" id="IPR013780">
    <property type="entry name" value="Glyco_hydro_b"/>
</dbReference>
<dbReference type="InterPro" id="IPR054174">
    <property type="entry name" value="Alpha-amylase-like_C"/>
</dbReference>
<evidence type="ECO:0000256" key="3">
    <source>
        <dbReference type="ARBA" id="ARBA00022729"/>
    </source>
</evidence>
<dbReference type="Gene3D" id="2.60.40.1180">
    <property type="entry name" value="Golgi alpha-mannosidase II"/>
    <property type="match status" value="1"/>
</dbReference>
<dbReference type="InterPro" id="IPR017853">
    <property type="entry name" value="GH"/>
</dbReference>
<dbReference type="Pfam" id="PF00128">
    <property type="entry name" value="Alpha-amylase"/>
    <property type="match status" value="1"/>
</dbReference>
<dbReference type="Pfam" id="PF22026">
    <property type="entry name" value="Alpha-amylase_C_2"/>
    <property type="match status" value="1"/>
</dbReference>
<dbReference type="SUPFAM" id="SSF51011">
    <property type="entry name" value="Glycosyl hydrolase domain"/>
    <property type="match status" value="1"/>
</dbReference>
<evidence type="ECO:0000256" key="1">
    <source>
        <dbReference type="ARBA" id="ARBA00001913"/>
    </source>
</evidence>
<reference evidence="7 8" key="1">
    <citation type="submission" date="2022-03" db="EMBL/GenBank/DDBJ databases">
        <authorList>
            <person name="Jo J.-H."/>
            <person name="Im W.-T."/>
        </authorList>
    </citation>
    <scope>NUCLEOTIDE SEQUENCE [LARGE SCALE GENOMIC DNA]</scope>
    <source>
        <strain evidence="7 8">MA9</strain>
    </source>
</reference>
<dbReference type="InterPro" id="IPR006047">
    <property type="entry name" value="GH13_cat_dom"/>
</dbReference>
<keyword evidence="4" id="KW-1133">Transmembrane helix</keyword>
<feature type="domain" description="Glycosyl hydrolase family 13 catalytic" evidence="6">
    <location>
        <begin position="42"/>
        <end position="353"/>
    </location>
</feature>
<dbReference type="EMBL" id="JAKZFC010000001">
    <property type="protein sequence ID" value="MCH7320685.1"/>
    <property type="molecule type" value="Genomic_DNA"/>
</dbReference>
<dbReference type="Gene3D" id="3.20.20.80">
    <property type="entry name" value="Glycosidases"/>
    <property type="match status" value="1"/>
</dbReference>
<keyword evidence="8" id="KW-1185">Reference proteome</keyword>
<gene>
    <name evidence="7" type="ORF">LZ480_02190</name>
</gene>
<sequence>MKLKKWLSVLTAGVLLSTTFAFASIANAENKASTIADESIYDLLVDRFFNGTGKNDDEQVNTKDPEMFAGGDFDGLVKKVDYIANMGYTILSIGSVFETEKYDGSMVTSYSALESHFGTEEEFQNMLHTYQNRDIKIMVDFPLSNVSPNHEWASEAGFVTSANDGKIQWDLTNTAVQDNLIESASQFVSKFGINGVRLTNIESADTAFLNRMIDALKAGNSNVYVITNSESDANFDAKFYEDTANLFTNAFKNVDLDTDVLETHINEATSGTPVLSMTDTIWSDRFTLSSTEEEMYQPTRSKMSIASTLLLPGVPVVTYGSEIAMNGTAGAEAHQYYNFKTDSELVDYIGNLQTLLNDSDTLRSGEFKWIENDNGFMAFERKSDTEDWIVVINNSSKTKRVNLPVAEIGEGKEIRGMFDSEIIRANKDGNYTIILDREMVEVYQIIDARGINMSYIIALGLVVVIYTTFMIVVMKRGKKRRTEQVNNG</sequence>
<keyword evidence="4" id="KW-0812">Transmembrane</keyword>
<dbReference type="SUPFAM" id="SSF51445">
    <property type="entry name" value="(Trans)glycosidases"/>
    <property type="match status" value="1"/>
</dbReference>
<proteinExistence type="predicted"/>
<accession>A0ABS9U972</accession>